<keyword evidence="2" id="KW-1185">Reference proteome</keyword>
<sequence length="74" mass="8587">MEVEMEDDITNGGDTAVEFTFTAVEIDLDYEYDAVRFYDFTRDETADEAFQAEMWFESVGSYPHSRVILILLIC</sequence>
<evidence type="ECO:0000313" key="2">
    <source>
        <dbReference type="Proteomes" id="UP000245207"/>
    </source>
</evidence>
<dbReference type="GO" id="GO:0005880">
    <property type="term" value="C:nuclear microtubule"/>
    <property type="evidence" value="ECO:0007669"/>
    <property type="project" value="TreeGrafter"/>
</dbReference>
<protein>
    <submittedName>
        <fullName evidence="1">Cell cycle regulated microtubule associated protein</fullName>
    </submittedName>
</protein>
<gene>
    <name evidence="1" type="ORF">CTI12_AA556920</name>
</gene>
<name>A0A2U1KWE2_ARTAN</name>
<dbReference type="Proteomes" id="UP000245207">
    <property type="component" value="Unassembled WGS sequence"/>
</dbReference>
<dbReference type="PANTHER" id="PTHR14326:SF15">
    <property type="entry name" value="OS06G0130200 PROTEIN"/>
    <property type="match status" value="1"/>
</dbReference>
<dbReference type="EMBL" id="PKPP01013343">
    <property type="protein sequence ID" value="PWA41065.1"/>
    <property type="molecule type" value="Genomic_DNA"/>
</dbReference>
<proteinExistence type="predicted"/>
<dbReference type="GO" id="GO:0060236">
    <property type="term" value="P:regulation of mitotic spindle organization"/>
    <property type="evidence" value="ECO:0007669"/>
    <property type="project" value="InterPro"/>
</dbReference>
<dbReference type="InterPro" id="IPR009675">
    <property type="entry name" value="TPX2_fam"/>
</dbReference>
<comment type="caution">
    <text evidence="1">The sequence shown here is derived from an EMBL/GenBank/DDBJ whole genome shotgun (WGS) entry which is preliminary data.</text>
</comment>
<organism evidence="1 2">
    <name type="scientific">Artemisia annua</name>
    <name type="common">Sweet wormwood</name>
    <dbReference type="NCBI Taxonomy" id="35608"/>
    <lineage>
        <taxon>Eukaryota</taxon>
        <taxon>Viridiplantae</taxon>
        <taxon>Streptophyta</taxon>
        <taxon>Embryophyta</taxon>
        <taxon>Tracheophyta</taxon>
        <taxon>Spermatophyta</taxon>
        <taxon>Magnoliopsida</taxon>
        <taxon>eudicotyledons</taxon>
        <taxon>Gunneridae</taxon>
        <taxon>Pentapetalae</taxon>
        <taxon>asterids</taxon>
        <taxon>campanulids</taxon>
        <taxon>Asterales</taxon>
        <taxon>Asteraceae</taxon>
        <taxon>Asteroideae</taxon>
        <taxon>Anthemideae</taxon>
        <taxon>Artemisiinae</taxon>
        <taxon>Artemisia</taxon>
    </lineage>
</organism>
<dbReference type="GO" id="GO:0008017">
    <property type="term" value="F:microtubule binding"/>
    <property type="evidence" value="ECO:0007669"/>
    <property type="project" value="TreeGrafter"/>
</dbReference>
<dbReference type="GO" id="GO:0030295">
    <property type="term" value="F:protein kinase activator activity"/>
    <property type="evidence" value="ECO:0007669"/>
    <property type="project" value="TreeGrafter"/>
</dbReference>
<dbReference type="PANTHER" id="PTHR14326">
    <property type="entry name" value="TARGETING PROTEIN FOR XKLP2"/>
    <property type="match status" value="1"/>
</dbReference>
<dbReference type="STRING" id="35608.A0A2U1KWE2"/>
<dbReference type="GO" id="GO:0090307">
    <property type="term" value="P:mitotic spindle assembly"/>
    <property type="evidence" value="ECO:0007669"/>
    <property type="project" value="TreeGrafter"/>
</dbReference>
<reference evidence="1 2" key="1">
    <citation type="journal article" date="2018" name="Mol. Plant">
        <title>The genome of Artemisia annua provides insight into the evolution of Asteraceae family and artemisinin biosynthesis.</title>
        <authorList>
            <person name="Shen Q."/>
            <person name="Zhang L."/>
            <person name="Liao Z."/>
            <person name="Wang S."/>
            <person name="Yan T."/>
            <person name="Shi P."/>
            <person name="Liu M."/>
            <person name="Fu X."/>
            <person name="Pan Q."/>
            <person name="Wang Y."/>
            <person name="Lv Z."/>
            <person name="Lu X."/>
            <person name="Zhang F."/>
            <person name="Jiang W."/>
            <person name="Ma Y."/>
            <person name="Chen M."/>
            <person name="Hao X."/>
            <person name="Li L."/>
            <person name="Tang Y."/>
            <person name="Lv G."/>
            <person name="Zhou Y."/>
            <person name="Sun X."/>
            <person name="Brodelius P.E."/>
            <person name="Rose J.K.C."/>
            <person name="Tang K."/>
        </authorList>
    </citation>
    <scope>NUCLEOTIDE SEQUENCE [LARGE SCALE GENOMIC DNA]</scope>
    <source>
        <strain evidence="2">cv. Huhao1</strain>
        <tissue evidence="1">Leaf</tissue>
    </source>
</reference>
<dbReference type="AlphaFoldDB" id="A0A2U1KWE2"/>
<evidence type="ECO:0000313" key="1">
    <source>
        <dbReference type="EMBL" id="PWA41065.1"/>
    </source>
</evidence>
<dbReference type="OrthoDB" id="1684416at2759"/>
<dbReference type="GO" id="GO:0005819">
    <property type="term" value="C:spindle"/>
    <property type="evidence" value="ECO:0007669"/>
    <property type="project" value="InterPro"/>
</dbReference>
<accession>A0A2U1KWE2</accession>